<evidence type="ECO:0000256" key="11">
    <source>
        <dbReference type="ARBA" id="ARBA00023136"/>
    </source>
</evidence>
<dbReference type="InterPro" id="IPR027417">
    <property type="entry name" value="P-loop_NTPase"/>
</dbReference>
<proteinExistence type="inferred from homology"/>
<keyword evidence="5" id="KW-1003">Cell membrane</keyword>
<evidence type="ECO:0000256" key="5">
    <source>
        <dbReference type="ARBA" id="ARBA00022475"/>
    </source>
</evidence>
<dbReference type="InterPro" id="IPR051535">
    <property type="entry name" value="Siderophore_ABC-ATPase"/>
</dbReference>
<evidence type="ECO:0000256" key="7">
    <source>
        <dbReference type="ARBA" id="ARBA00022741"/>
    </source>
</evidence>
<feature type="domain" description="ABC transporter" evidence="12">
    <location>
        <begin position="3"/>
        <end position="239"/>
    </location>
</feature>
<dbReference type="SMART" id="SM00382">
    <property type="entry name" value="AAA"/>
    <property type="match status" value="1"/>
</dbReference>
<comment type="similarity">
    <text evidence="3">Belongs to the ABC transporter superfamily.</text>
</comment>
<dbReference type="EMBL" id="BAAADE010000003">
    <property type="protein sequence ID" value="GAA0604008.1"/>
    <property type="molecule type" value="Genomic_DNA"/>
</dbReference>
<dbReference type="Pfam" id="PF00005">
    <property type="entry name" value="ABC_tran"/>
    <property type="match status" value="1"/>
</dbReference>
<dbReference type="PANTHER" id="PTHR42771:SF4">
    <property type="entry name" value="IRON(3+)-HYDROXAMATE IMPORT ATP-BINDING PROTEIN FHUC"/>
    <property type="match status" value="1"/>
</dbReference>
<dbReference type="InterPro" id="IPR003439">
    <property type="entry name" value="ABC_transporter-like_ATP-bd"/>
</dbReference>
<dbReference type="RefSeq" id="WP_343804930.1">
    <property type="nucleotide sequence ID" value="NZ_BAAADE010000003.1"/>
</dbReference>
<protein>
    <submittedName>
        <fullName evidence="13">ABC transporter ATP-binding protein</fullName>
    </submittedName>
</protein>
<dbReference type="InterPro" id="IPR003593">
    <property type="entry name" value="AAA+_ATPase"/>
</dbReference>
<dbReference type="SUPFAM" id="SSF52540">
    <property type="entry name" value="P-loop containing nucleoside triphosphate hydrolases"/>
    <property type="match status" value="1"/>
</dbReference>
<keyword evidence="11" id="KW-0472">Membrane</keyword>
<organism evidence="13 14">
    <name type="scientific">Paenochrobactrum glaciei</name>
    <dbReference type="NCBI Taxonomy" id="486407"/>
    <lineage>
        <taxon>Bacteria</taxon>
        <taxon>Pseudomonadati</taxon>
        <taxon>Pseudomonadota</taxon>
        <taxon>Alphaproteobacteria</taxon>
        <taxon>Hyphomicrobiales</taxon>
        <taxon>Brucellaceae</taxon>
        <taxon>Paenochrobactrum</taxon>
    </lineage>
</organism>
<sequence length="261" mass="28630">MLLETKNLSFSYDAAEIITGLDLQIRQGKITALVGANGSGKSTILKNLARILKPTGGTVMLEGQEMHNFNSKAIARKMAVLAQAPEAPSGLKVYDLVAYGRFPWQKGFGTLSAIDKQKITDALRLTNLTEFAERAVGSLSGGQRQRVWIAVALAQDSDIILLDEPTTFLDMAHQLEVMQLLEKLNQQQRKTIVMVLHDLNQAARFAHHIIAIKQGKIVSQGSAHDIMCADVLRDVFGVEADFFEDPRTGKPVCIPFGTCLK</sequence>
<evidence type="ECO:0000313" key="13">
    <source>
        <dbReference type="EMBL" id="GAA0604008.1"/>
    </source>
</evidence>
<keyword evidence="6" id="KW-0410">Iron transport</keyword>
<dbReference type="InterPro" id="IPR017871">
    <property type="entry name" value="ABC_transporter-like_CS"/>
</dbReference>
<evidence type="ECO:0000256" key="4">
    <source>
        <dbReference type="ARBA" id="ARBA00022448"/>
    </source>
</evidence>
<evidence type="ECO:0000313" key="14">
    <source>
        <dbReference type="Proteomes" id="UP001424441"/>
    </source>
</evidence>
<evidence type="ECO:0000256" key="2">
    <source>
        <dbReference type="ARBA" id="ARBA00004533"/>
    </source>
</evidence>
<gene>
    <name evidence="13" type="ORF">GCM10008943_19380</name>
</gene>
<evidence type="ECO:0000256" key="3">
    <source>
        <dbReference type="ARBA" id="ARBA00005417"/>
    </source>
</evidence>
<dbReference type="Gene3D" id="3.40.50.300">
    <property type="entry name" value="P-loop containing nucleotide triphosphate hydrolases"/>
    <property type="match status" value="1"/>
</dbReference>
<keyword evidence="7" id="KW-0547">Nucleotide-binding</keyword>
<evidence type="ECO:0000256" key="10">
    <source>
        <dbReference type="ARBA" id="ARBA00023065"/>
    </source>
</evidence>
<comment type="subcellular location">
    <subcellularLocation>
        <location evidence="2">Cell inner membrane</location>
    </subcellularLocation>
    <subcellularLocation>
        <location evidence="1">Cell membrane</location>
        <topology evidence="1">Peripheral membrane protein</topology>
    </subcellularLocation>
</comment>
<keyword evidence="14" id="KW-1185">Reference proteome</keyword>
<evidence type="ECO:0000256" key="1">
    <source>
        <dbReference type="ARBA" id="ARBA00004202"/>
    </source>
</evidence>
<comment type="caution">
    <text evidence="13">The sequence shown here is derived from an EMBL/GenBank/DDBJ whole genome shotgun (WGS) entry which is preliminary data.</text>
</comment>
<evidence type="ECO:0000256" key="9">
    <source>
        <dbReference type="ARBA" id="ARBA00023004"/>
    </source>
</evidence>
<name>A0ABN1G4Z3_9HYPH</name>
<evidence type="ECO:0000259" key="12">
    <source>
        <dbReference type="PROSITE" id="PS50893"/>
    </source>
</evidence>
<dbReference type="PANTHER" id="PTHR42771">
    <property type="entry name" value="IRON(3+)-HYDROXAMATE IMPORT ATP-BINDING PROTEIN FHUC"/>
    <property type="match status" value="1"/>
</dbReference>
<keyword evidence="9" id="KW-0408">Iron</keyword>
<reference evidence="13 14" key="1">
    <citation type="journal article" date="2019" name="Int. J. Syst. Evol. Microbiol.">
        <title>The Global Catalogue of Microorganisms (GCM) 10K type strain sequencing project: providing services to taxonomists for standard genome sequencing and annotation.</title>
        <authorList>
            <consortium name="The Broad Institute Genomics Platform"/>
            <consortium name="The Broad Institute Genome Sequencing Center for Infectious Disease"/>
            <person name="Wu L."/>
            <person name="Ma J."/>
        </authorList>
    </citation>
    <scope>NUCLEOTIDE SEQUENCE [LARGE SCALE GENOMIC DNA]</scope>
    <source>
        <strain evidence="13 14">JCM 15115</strain>
    </source>
</reference>
<dbReference type="PROSITE" id="PS00211">
    <property type="entry name" value="ABC_TRANSPORTER_1"/>
    <property type="match status" value="1"/>
</dbReference>
<dbReference type="GO" id="GO:0005524">
    <property type="term" value="F:ATP binding"/>
    <property type="evidence" value="ECO:0007669"/>
    <property type="project" value="UniProtKB-KW"/>
</dbReference>
<keyword evidence="8 13" id="KW-0067">ATP-binding</keyword>
<dbReference type="Proteomes" id="UP001424441">
    <property type="component" value="Unassembled WGS sequence"/>
</dbReference>
<dbReference type="CDD" id="cd03214">
    <property type="entry name" value="ABC_Iron-Siderophores_B12_Hemin"/>
    <property type="match status" value="1"/>
</dbReference>
<dbReference type="PROSITE" id="PS50893">
    <property type="entry name" value="ABC_TRANSPORTER_2"/>
    <property type="match status" value="1"/>
</dbReference>
<evidence type="ECO:0000256" key="8">
    <source>
        <dbReference type="ARBA" id="ARBA00022840"/>
    </source>
</evidence>
<evidence type="ECO:0000256" key="6">
    <source>
        <dbReference type="ARBA" id="ARBA00022496"/>
    </source>
</evidence>
<keyword evidence="10" id="KW-0406">Ion transport</keyword>
<keyword evidence="4" id="KW-0813">Transport</keyword>
<accession>A0ABN1G4Z3</accession>